<dbReference type="SUPFAM" id="SSF46689">
    <property type="entry name" value="Homeodomain-like"/>
    <property type="match status" value="1"/>
</dbReference>
<keyword evidence="2 5" id="KW-0371">Homeobox</keyword>
<reference evidence="5" key="1">
    <citation type="submission" date="2023-02" db="EMBL/GenBank/DDBJ databases">
        <title>Genome of toxic invasive species Heracleum sosnowskyi carries increased number of genes despite the absence of recent whole-genome duplications.</title>
        <authorList>
            <person name="Schelkunov M."/>
            <person name="Shtratnikova V."/>
            <person name="Makarenko M."/>
            <person name="Klepikova A."/>
            <person name="Omelchenko D."/>
            <person name="Novikova G."/>
            <person name="Obukhova E."/>
            <person name="Bogdanov V."/>
            <person name="Penin A."/>
            <person name="Logacheva M."/>
        </authorList>
    </citation>
    <scope>NUCLEOTIDE SEQUENCE</scope>
    <source>
        <strain evidence="5">Hsosn_3</strain>
        <tissue evidence="5">Leaf</tissue>
    </source>
</reference>
<dbReference type="Pfam" id="PF16719">
    <property type="entry name" value="SAWADEE"/>
    <property type="match status" value="1"/>
</dbReference>
<dbReference type="PROSITE" id="PS50071">
    <property type="entry name" value="HOMEOBOX_2"/>
    <property type="match status" value="1"/>
</dbReference>
<dbReference type="Gene3D" id="2.30.30.140">
    <property type="match status" value="1"/>
</dbReference>
<evidence type="ECO:0000256" key="3">
    <source>
        <dbReference type="SAM" id="MobiDB-lite"/>
    </source>
</evidence>
<dbReference type="AlphaFoldDB" id="A0AAD8MBR0"/>
<feature type="compositionally biased region" description="Pro residues" evidence="3">
    <location>
        <begin position="117"/>
        <end position="145"/>
    </location>
</feature>
<gene>
    <name evidence="5" type="ORF">POM88_042555</name>
</gene>
<sequence length="529" mass="57577">MGRPPSHGAPAFRFNNAEVAEMEAMLQANNATVPAREVLEALAQKFSTSPERSGKFVVQMKKVWNWFQNRRYAIRARKTPVKLNTSPASRDDSAVAKNVALAPQPQHQQPQHAQPQHPQPQHPQPQHPQPHHPQPLHPQPQPPPLVTLRNVPQAPPNLPTPAGKNVAESTPMEFEAKSARDGAWYDVASFLSHRNLERGDPEVLVRFAGFGAEEDEWVDIRRHVRQRSLPCESSECVAVLPGDLILCFQEGKEQALYFDAHFEEIVPLRKVCHRPETDHRLQLLHALNNSTTAKQPKAGIESRTTSTLRVYPPPEVTEMQLKIEEPVAVTHILPATSNSNLVAGSETKNQQPNVSEIVDGGPVKILNAPPGSGIQLLEAPGLINPVIQKDPNVPPGNDAAIQDAVDKVATDIGDPNAIAENDAVLNEVDVNNADTNIEGDPNVTSETDDVLNEAATNIEEDINGTPENHAVLNEDAANTEEDTNGSPEDEAVSNEDAGNIEGDTIGMLEDEAELNEDAADIEGDTNGTP</sequence>
<keyword evidence="6" id="KW-1185">Reference proteome</keyword>
<dbReference type="PANTHER" id="PTHR33827">
    <property type="entry name" value="PROTEIN SAWADEE HOMEODOMAIN HOMOLOG 2"/>
    <property type="match status" value="1"/>
</dbReference>
<feature type="domain" description="Homeobox" evidence="4">
    <location>
        <begin position="13"/>
        <end position="77"/>
    </location>
</feature>
<evidence type="ECO:0000313" key="6">
    <source>
        <dbReference type="Proteomes" id="UP001237642"/>
    </source>
</evidence>
<dbReference type="SUPFAM" id="SSF81995">
    <property type="entry name" value="beta-sandwich domain of Sec23/24"/>
    <property type="match status" value="1"/>
</dbReference>
<feature type="region of interest" description="Disordered" evidence="3">
    <location>
        <begin position="476"/>
        <end position="529"/>
    </location>
</feature>
<reference evidence="5" key="2">
    <citation type="submission" date="2023-05" db="EMBL/GenBank/DDBJ databases">
        <authorList>
            <person name="Schelkunov M.I."/>
        </authorList>
    </citation>
    <scope>NUCLEOTIDE SEQUENCE</scope>
    <source>
        <strain evidence="5">Hsosn_3</strain>
        <tissue evidence="5">Leaf</tissue>
    </source>
</reference>
<dbReference type="InterPro" id="IPR009057">
    <property type="entry name" value="Homeodomain-like_sf"/>
</dbReference>
<feature type="DNA-binding region" description="Homeobox" evidence="2">
    <location>
        <begin position="15"/>
        <end position="78"/>
    </location>
</feature>
<dbReference type="Gene3D" id="2.40.50.40">
    <property type="match status" value="1"/>
</dbReference>
<comment type="caution">
    <text evidence="5">The sequence shown here is derived from an EMBL/GenBank/DDBJ whole genome shotgun (WGS) entry which is preliminary data.</text>
</comment>
<name>A0AAD8MBR0_9APIA</name>
<keyword evidence="2 5" id="KW-0238">DNA-binding</keyword>
<feature type="region of interest" description="Disordered" evidence="3">
    <location>
        <begin position="102"/>
        <end position="168"/>
    </location>
</feature>
<dbReference type="GO" id="GO:0003677">
    <property type="term" value="F:DNA binding"/>
    <property type="evidence" value="ECO:0007669"/>
    <property type="project" value="UniProtKB-UniRule"/>
</dbReference>
<evidence type="ECO:0000256" key="2">
    <source>
        <dbReference type="PROSITE-ProRule" id="PRU00108"/>
    </source>
</evidence>
<dbReference type="Gene3D" id="1.10.10.60">
    <property type="entry name" value="Homeodomain-like"/>
    <property type="match status" value="1"/>
</dbReference>
<dbReference type="InterPro" id="IPR032001">
    <property type="entry name" value="SAWADEE_dom"/>
</dbReference>
<dbReference type="GO" id="GO:0003682">
    <property type="term" value="F:chromatin binding"/>
    <property type="evidence" value="ECO:0007669"/>
    <property type="project" value="InterPro"/>
</dbReference>
<dbReference type="InterPro" id="IPR039276">
    <property type="entry name" value="SHH1/2"/>
</dbReference>
<dbReference type="Proteomes" id="UP001237642">
    <property type="component" value="Unassembled WGS sequence"/>
</dbReference>
<proteinExistence type="predicted"/>
<feature type="compositionally biased region" description="Acidic residues" evidence="3">
    <location>
        <begin position="477"/>
        <end position="493"/>
    </location>
</feature>
<evidence type="ECO:0000259" key="4">
    <source>
        <dbReference type="PROSITE" id="PS50071"/>
    </source>
</evidence>
<dbReference type="EMBL" id="JAUIZM010000009">
    <property type="protein sequence ID" value="KAK1366994.1"/>
    <property type="molecule type" value="Genomic_DNA"/>
</dbReference>
<evidence type="ECO:0000256" key="1">
    <source>
        <dbReference type="ARBA" id="ARBA00004123"/>
    </source>
</evidence>
<feature type="compositionally biased region" description="Acidic residues" evidence="3">
    <location>
        <begin position="508"/>
        <end position="523"/>
    </location>
</feature>
<evidence type="ECO:0000313" key="5">
    <source>
        <dbReference type="EMBL" id="KAK1366994.1"/>
    </source>
</evidence>
<organism evidence="5 6">
    <name type="scientific">Heracleum sosnowskyi</name>
    <dbReference type="NCBI Taxonomy" id="360622"/>
    <lineage>
        <taxon>Eukaryota</taxon>
        <taxon>Viridiplantae</taxon>
        <taxon>Streptophyta</taxon>
        <taxon>Embryophyta</taxon>
        <taxon>Tracheophyta</taxon>
        <taxon>Spermatophyta</taxon>
        <taxon>Magnoliopsida</taxon>
        <taxon>eudicotyledons</taxon>
        <taxon>Gunneridae</taxon>
        <taxon>Pentapetalae</taxon>
        <taxon>asterids</taxon>
        <taxon>campanulids</taxon>
        <taxon>Apiales</taxon>
        <taxon>Apiaceae</taxon>
        <taxon>Apioideae</taxon>
        <taxon>apioid superclade</taxon>
        <taxon>Tordylieae</taxon>
        <taxon>Tordyliinae</taxon>
        <taxon>Heracleum</taxon>
    </lineage>
</organism>
<keyword evidence="2" id="KW-0539">Nucleus</keyword>
<accession>A0AAD8MBR0</accession>
<dbReference type="InterPro" id="IPR001356">
    <property type="entry name" value="HD"/>
</dbReference>
<dbReference type="CDD" id="cd00086">
    <property type="entry name" value="homeodomain"/>
    <property type="match status" value="1"/>
</dbReference>
<dbReference type="SMART" id="SM00389">
    <property type="entry name" value="HOX"/>
    <property type="match status" value="1"/>
</dbReference>
<dbReference type="PANTHER" id="PTHR33827:SF7">
    <property type="entry name" value="PROTEIN SAWADEE HOMEODOMAIN HOMOLOG 2"/>
    <property type="match status" value="1"/>
</dbReference>
<dbReference type="GO" id="GO:0005634">
    <property type="term" value="C:nucleus"/>
    <property type="evidence" value="ECO:0007669"/>
    <property type="project" value="UniProtKB-SubCell"/>
</dbReference>
<comment type="subcellular location">
    <subcellularLocation>
        <location evidence="1 2">Nucleus</location>
    </subcellularLocation>
</comment>
<feature type="compositionally biased region" description="Low complexity" evidence="3">
    <location>
        <begin position="102"/>
        <end position="116"/>
    </location>
</feature>
<protein>
    <submittedName>
        <fullName evidence="5">Homeobox domain-containing protein</fullName>
    </submittedName>
</protein>